<dbReference type="SUPFAM" id="SSF51055">
    <property type="entry name" value="Carbohydrate binding domain"/>
    <property type="match status" value="2"/>
</dbReference>
<feature type="compositionally biased region" description="Low complexity" evidence="1">
    <location>
        <begin position="97"/>
        <end position="114"/>
    </location>
</feature>
<evidence type="ECO:0000256" key="2">
    <source>
        <dbReference type="SAM" id="SignalP"/>
    </source>
</evidence>
<protein>
    <submittedName>
        <fullName evidence="3">Carbohydrate-binding protein</fullName>
    </submittedName>
</protein>
<gene>
    <name evidence="3" type="ORF">QQF73_00690</name>
</gene>
<comment type="caution">
    <text evidence="3">The sequence shown here is derived from an EMBL/GenBank/DDBJ whole genome shotgun (WGS) entry which is preliminary data.</text>
</comment>
<proteinExistence type="predicted"/>
<feature type="region of interest" description="Disordered" evidence="1">
    <location>
        <begin position="81"/>
        <end position="117"/>
    </location>
</feature>
<dbReference type="EMBL" id="JASSQD010000001">
    <property type="protein sequence ID" value="MDK9556121.1"/>
    <property type="molecule type" value="Genomic_DNA"/>
</dbReference>
<evidence type="ECO:0000313" key="3">
    <source>
        <dbReference type="EMBL" id="MDK9556121.1"/>
    </source>
</evidence>
<sequence>MFGKPNPQLFVSVLLLLVGLGLTTTAHAEPCDPEKSGWESASLYRAEAVVFHDGQWFQARQISEGKEPGISFDWKELDEVPDCDAEQMAKQEPVEESSNPPAGNPAPGDGSNPSICQTPEQWRFAWDYTEGNLVTHGGMVWEASRKTSGDMPGMNEPPRWRKVEDHCSLKRKLDLETQ</sequence>
<reference evidence="3 4" key="1">
    <citation type="submission" date="2023-05" db="EMBL/GenBank/DDBJ databases">
        <title>Marinobacter albus sp. nov., a marine bacterium isolated from sand in a coastal intertidal zone of huludao.</title>
        <authorList>
            <person name="Deng T."/>
        </authorList>
    </citation>
    <scope>NUCLEOTIDE SEQUENCE [LARGE SCALE GENOMIC DNA]</scope>
    <source>
        <strain evidence="3 4">M216</strain>
    </source>
</reference>
<name>A0ABT7H6X8_9GAMM</name>
<evidence type="ECO:0000256" key="1">
    <source>
        <dbReference type="SAM" id="MobiDB-lite"/>
    </source>
</evidence>
<feature type="signal peptide" evidence="2">
    <location>
        <begin position="1"/>
        <end position="28"/>
    </location>
</feature>
<feature type="chain" id="PRO_5047295706" evidence="2">
    <location>
        <begin position="29"/>
        <end position="178"/>
    </location>
</feature>
<dbReference type="InterPro" id="IPR036573">
    <property type="entry name" value="CBM_sf_5/12"/>
</dbReference>
<keyword evidence="2" id="KW-0732">Signal</keyword>
<evidence type="ECO:0000313" key="4">
    <source>
        <dbReference type="Proteomes" id="UP001223547"/>
    </source>
</evidence>
<dbReference type="Proteomes" id="UP001223547">
    <property type="component" value="Unassembled WGS sequence"/>
</dbReference>
<keyword evidence="4" id="KW-1185">Reference proteome</keyword>
<dbReference type="Gene3D" id="2.10.10.20">
    <property type="entry name" value="Carbohydrate-binding module superfamily 5/12"/>
    <property type="match status" value="2"/>
</dbReference>
<accession>A0ABT7H6X8</accession>
<dbReference type="RefSeq" id="WP_219867331.1">
    <property type="nucleotide sequence ID" value="NZ_JASSQD010000001.1"/>
</dbReference>
<organism evidence="3 4">
    <name type="scientific">Marinobacter albus</name>
    <dbReference type="NCBI Taxonomy" id="3030833"/>
    <lineage>
        <taxon>Bacteria</taxon>
        <taxon>Pseudomonadati</taxon>
        <taxon>Pseudomonadota</taxon>
        <taxon>Gammaproteobacteria</taxon>
        <taxon>Pseudomonadales</taxon>
        <taxon>Marinobacteraceae</taxon>
        <taxon>Marinobacter</taxon>
    </lineage>
</organism>